<dbReference type="AlphaFoldDB" id="A0A853BMP3"/>
<dbReference type="EMBL" id="JACCFO010000001">
    <property type="protein sequence ID" value="NYI95856.1"/>
    <property type="molecule type" value="Genomic_DNA"/>
</dbReference>
<proteinExistence type="predicted"/>
<evidence type="ECO:0000313" key="1">
    <source>
        <dbReference type="EMBL" id="NYI95856.1"/>
    </source>
</evidence>
<reference evidence="1 2" key="1">
    <citation type="submission" date="2020-07" db="EMBL/GenBank/DDBJ databases">
        <title>Sequencing the genomes of 1000 actinobacteria strains.</title>
        <authorList>
            <person name="Klenk H.-P."/>
        </authorList>
    </citation>
    <scope>NUCLEOTIDE SEQUENCE [LARGE SCALE GENOMIC DNA]</scope>
    <source>
        <strain evidence="1 2">DSM 45927</strain>
    </source>
</reference>
<protein>
    <submittedName>
        <fullName evidence="1">Uncharacterized protein</fullName>
    </submittedName>
</protein>
<dbReference type="Proteomes" id="UP000575985">
    <property type="component" value="Unassembled WGS sequence"/>
</dbReference>
<keyword evidence="2" id="KW-1185">Reference proteome</keyword>
<accession>A0A853BMP3</accession>
<gene>
    <name evidence="1" type="ORF">HNR12_002133</name>
</gene>
<evidence type="ECO:0000313" key="2">
    <source>
        <dbReference type="Proteomes" id="UP000575985"/>
    </source>
</evidence>
<organism evidence="1 2">
    <name type="scientific">Streptomonospora nanhaiensis</name>
    <dbReference type="NCBI Taxonomy" id="1323731"/>
    <lineage>
        <taxon>Bacteria</taxon>
        <taxon>Bacillati</taxon>
        <taxon>Actinomycetota</taxon>
        <taxon>Actinomycetes</taxon>
        <taxon>Streptosporangiales</taxon>
        <taxon>Nocardiopsidaceae</taxon>
        <taxon>Streptomonospora</taxon>
    </lineage>
</organism>
<sequence length="155" mass="17046">MDSFLRPGDRGYAFWLDRVSWSNRHPMTLPLLLADGQRTDLPIAPGHAFIREADGLLLRFTYVDSAGRDYQLALDFTGEDPDGTYRPLINPRSLLALLRRPTPVGVAVAVGAPALRYLVREFFDSDGLPPGTGYYVQPSGGMVISGAAVLQRAER</sequence>
<comment type="caution">
    <text evidence="1">The sequence shown here is derived from an EMBL/GenBank/DDBJ whole genome shotgun (WGS) entry which is preliminary data.</text>
</comment>
<name>A0A853BMP3_9ACTN</name>
<dbReference type="RefSeq" id="WP_179767314.1">
    <property type="nucleotide sequence ID" value="NZ_JACCFO010000001.1"/>
</dbReference>